<keyword evidence="4" id="KW-0963">Cytoplasm</keyword>
<organism evidence="12 13">
    <name type="scientific">Paraglomus brasilianum</name>
    <dbReference type="NCBI Taxonomy" id="144538"/>
    <lineage>
        <taxon>Eukaryota</taxon>
        <taxon>Fungi</taxon>
        <taxon>Fungi incertae sedis</taxon>
        <taxon>Mucoromycota</taxon>
        <taxon>Glomeromycotina</taxon>
        <taxon>Glomeromycetes</taxon>
        <taxon>Paraglomerales</taxon>
        <taxon>Paraglomeraceae</taxon>
        <taxon>Paraglomus</taxon>
    </lineage>
</organism>
<accession>A0A9N9CQR9</accession>
<evidence type="ECO:0000256" key="5">
    <source>
        <dbReference type="ARBA" id="ARBA00023136"/>
    </source>
</evidence>
<dbReference type="GO" id="GO:0005737">
    <property type="term" value="C:cytoplasm"/>
    <property type="evidence" value="ECO:0007669"/>
    <property type="project" value="UniProtKB-SubCell"/>
</dbReference>
<evidence type="ECO:0000313" key="13">
    <source>
        <dbReference type="Proteomes" id="UP000789739"/>
    </source>
</evidence>
<name>A0A9N9CQR9_9GLOM</name>
<comment type="caution">
    <text evidence="12">The sequence shown here is derived from an EMBL/GenBank/DDBJ whole genome shotgun (WGS) entry which is preliminary data.</text>
</comment>
<dbReference type="AlphaFoldDB" id="A0A9N9CQR9"/>
<evidence type="ECO:0000256" key="1">
    <source>
        <dbReference type="ARBA" id="ARBA00004370"/>
    </source>
</evidence>
<gene>
    <name evidence="12" type="ORF">PBRASI_LOCUS7992</name>
</gene>
<comment type="subcellular location">
    <subcellularLocation>
        <location evidence="3">Cytoplasm</location>
    </subcellularLocation>
    <subcellularLocation>
        <location evidence="2">Lysosome</location>
    </subcellularLocation>
    <subcellularLocation>
        <location evidence="1">Membrane</location>
    </subcellularLocation>
</comment>
<evidence type="ECO:0000313" key="12">
    <source>
        <dbReference type="EMBL" id="CAG8607687.1"/>
    </source>
</evidence>
<dbReference type="OrthoDB" id="26679at2759"/>
<feature type="compositionally biased region" description="Basic and acidic residues" evidence="10">
    <location>
        <begin position="167"/>
        <end position="184"/>
    </location>
</feature>
<sequence>MGNESSKAAVERTNEILADFTADERAMLDQIFNEWLSEEMNDQRQGAKGKDIVSGGSVKSHLPCILPSSLLRGLILLFHLSTLHSSSPPLSIPSSKLEKLLLTPISEYTISRVGFYSSIRKLTKQSIVDQAEATYIVSQLECARNLGDFVADVVKLGVELWFDRGGHKESGKKVADDKRNETKNHHGNKKGCGSSEVTGDRNEALVEYLLVQSLLKQGEVEDENAQSNFLKECSYDGYFSLDKYTEWYSNNLPFQKLTIIAMARLFLMPPIEKLLLPDSQASVSSSSLQLVRLQQSMLIRPRISSPFPYPAFSNLLTPSDYFCVCQHLPPDCVTTPHQLLFSSIIDGKSWTSFLSSILYVGSTLLILKSSKYIFGGFAYSDWELAPKFYGSNEAFLFSIRPKLRIYKSSRYNDHYQYLNSGTETLRNGLGMGGQLEYPALWIEEGLIRGESRAGPVSTTYGSVCLSGEEFFEIEEIEVWLVKPTTRDPDSLPHGPKHSVLDRHPAELELLEMATSRKMYSKDVREPDVLPADGDNE</sequence>
<proteinExistence type="predicted"/>
<dbReference type="InterPro" id="IPR006571">
    <property type="entry name" value="TLDc_dom"/>
</dbReference>
<feature type="region of interest" description="Disordered" evidence="10">
    <location>
        <begin position="167"/>
        <end position="197"/>
    </location>
</feature>
<keyword evidence="6" id="KW-0458">Lysosome</keyword>
<evidence type="ECO:0000259" key="11">
    <source>
        <dbReference type="PROSITE" id="PS51886"/>
    </source>
</evidence>
<dbReference type="PANTHER" id="PTHR23354:SF131">
    <property type="entry name" value="MTOR-ASSOCIATED PROTEIN MEAK7"/>
    <property type="match status" value="1"/>
</dbReference>
<keyword evidence="5" id="KW-0472">Membrane</keyword>
<dbReference type="PROSITE" id="PS51886">
    <property type="entry name" value="TLDC"/>
    <property type="match status" value="1"/>
</dbReference>
<evidence type="ECO:0000256" key="8">
    <source>
        <dbReference type="ARBA" id="ARBA00041780"/>
    </source>
</evidence>
<evidence type="ECO:0000256" key="3">
    <source>
        <dbReference type="ARBA" id="ARBA00004496"/>
    </source>
</evidence>
<reference evidence="12" key="1">
    <citation type="submission" date="2021-06" db="EMBL/GenBank/DDBJ databases">
        <authorList>
            <person name="Kallberg Y."/>
            <person name="Tangrot J."/>
            <person name="Rosling A."/>
        </authorList>
    </citation>
    <scope>NUCLEOTIDE SEQUENCE</scope>
    <source>
        <strain evidence="12">BR232B</strain>
    </source>
</reference>
<feature type="domain" description="TLDc" evidence="11">
    <location>
        <begin position="314"/>
        <end position="482"/>
    </location>
</feature>
<evidence type="ECO:0000256" key="2">
    <source>
        <dbReference type="ARBA" id="ARBA00004371"/>
    </source>
</evidence>
<dbReference type="GO" id="GO:0016020">
    <property type="term" value="C:membrane"/>
    <property type="evidence" value="ECO:0007669"/>
    <property type="project" value="UniProtKB-SubCell"/>
</dbReference>
<dbReference type="EMBL" id="CAJVPI010001334">
    <property type="protein sequence ID" value="CAG8607687.1"/>
    <property type="molecule type" value="Genomic_DNA"/>
</dbReference>
<evidence type="ECO:0000256" key="9">
    <source>
        <dbReference type="ARBA" id="ARBA00042134"/>
    </source>
</evidence>
<evidence type="ECO:0000256" key="6">
    <source>
        <dbReference type="ARBA" id="ARBA00023228"/>
    </source>
</evidence>
<protein>
    <recommendedName>
        <fullName evidence="7">MTOR-associated protein MEAK7</fullName>
    </recommendedName>
    <alternativeName>
        <fullName evidence="9">TBC/LysM-associated domain-containing protein 1</fullName>
    </alternativeName>
    <alternativeName>
        <fullName evidence="8">TLD domain-containing protein 1</fullName>
    </alternativeName>
</protein>
<dbReference type="GO" id="GO:0005634">
    <property type="term" value="C:nucleus"/>
    <property type="evidence" value="ECO:0007669"/>
    <property type="project" value="TreeGrafter"/>
</dbReference>
<keyword evidence="13" id="KW-1185">Reference proteome</keyword>
<dbReference type="GO" id="GO:0006979">
    <property type="term" value="P:response to oxidative stress"/>
    <property type="evidence" value="ECO:0007669"/>
    <property type="project" value="TreeGrafter"/>
</dbReference>
<evidence type="ECO:0000256" key="7">
    <source>
        <dbReference type="ARBA" id="ARBA00039594"/>
    </source>
</evidence>
<dbReference type="Pfam" id="PF07534">
    <property type="entry name" value="TLD"/>
    <property type="match status" value="1"/>
</dbReference>
<evidence type="ECO:0000256" key="10">
    <source>
        <dbReference type="SAM" id="MobiDB-lite"/>
    </source>
</evidence>
<evidence type="ECO:0000256" key="4">
    <source>
        <dbReference type="ARBA" id="ARBA00022490"/>
    </source>
</evidence>
<dbReference type="SMART" id="SM00584">
    <property type="entry name" value="TLDc"/>
    <property type="match status" value="1"/>
</dbReference>
<dbReference type="Proteomes" id="UP000789739">
    <property type="component" value="Unassembled WGS sequence"/>
</dbReference>
<dbReference type="PANTHER" id="PTHR23354">
    <property type="entry name" value="NUCLEOLAR PROTEIN 7/ESTROGEN RECEPTOR COACTIVATOR-RELATED"/>
    <property type="match status" value="1"/>
</dbReference>